<dbReference type="Pfam" id="PF13727">
    <property type="entry name" value="CoA_binding_3"/>
    <property type="match status" value="1"/>
</dbReference>
<dbReference type="EMBL" id="CAKLDM010000002">
    <property type="protein sequence ID" value="CAH0541745.1"/>
    <property type="molecule type" value="Genomic_DNA"/>
</dbReference>
<evidence type="ECO:0000256" key="2">
    <source>
        <dbReference type="SAM" id="Phobius"/>
    </source>
</evidence>
<dbReference type="Gene3D" id="3.40.50.720">
    <property type="entry name" value="NAD(P)-binding Rossmann-like Domain"/>
    <property type="match status" value="2"/>
</dbReference>
<dbReference type="PANTHER" id="PTHR43318">
    <property type="entry name" value="UDP-N-ACETYLGLUCOSAMINE 4,6-DEHYDRATASE"/>
    <property type="match status" value="1"/>
</dbReference>
<dbReference type="CDD" id="cd05237">
    <property type="entry name" value="UDP_invert_4-6DH_SDR_e"/>
    <property type="match status" value="1"/>
</dbReference>
<dbReference type="GO" id="GO:0016829">
    <property type="term" value="F:lyase activity"/>
    <property type="evidence" value="ECO:0007669"/>
    <property type="project" value="UniProtKB-KW"/>
</dbReference>
<keyword evidence="4" id="KW-0456">Lyase</keyword>
<dbReference type="RefSeq" id="WP_237363249.1">
    <property type="nucleotide sequence ID" value="NZ_CAKLDM010000002.1"/>
</dbReference>
<dbReference type="Proteomes" id="UP000838748">
    <property type="component" value="Unassembled WGS sequence"/>
</dbReference>
<evidence type="ECO:0000259" key="3">
    <source>
        <dbReference type="Pfam" id="PF02719"/>
    </source>
</evidence>
<evidence type="ECO:0000313" key="4">
    <source>
        <dbReference type="EMBL" id="CAH0541745.1"/>
    </source>
</evidence>
<comment type="caution">
    <text evidence="4">The sequence shown here is derived from an EMBL/GenBank/DDBJ whole genome shotgun (WGS) entry which is preliminary data.</text>
</comment>
<dbReference type="Pfam" id="PF02719">
    <property type="entry name" value="Polysacc_synt_2"/>
    <property type="match status" value="1"/>
</dbReference>
<organism evidence="4 5">
    <name type="scientific">Vibrio marisflavi CECT 7928</name>
    <dbReference type="NCBI Taxonomy" id="634439"/>
    <lineage>
        <taxon>Bacteria</taxon>
        <taxon>Pseudomonadati</taxon>
        <taxon>Pseudomonadota</taxon>
        <taxon>Gammaproteobacteria</taxon>
        <taxon>Vibrionales</taxon>
        <taxon>Vibrionaceae</taxon>
        <taxon>Vibrio</taxon>
    </lineage>
</organism>
<dbReference type="InterPro" id="IPR003869">
    <property type="entry name" value="Polysac_CapD-like"/>
</dbReference>
<protein>
    <submittedName>
        <fullName evidence="4">UDP-N-acetyl-alpha-D-glucosamine C6 dehydratase</fullName>
        <ecNumber evidence="4">4.2.1.135</ecNumber>
    </submittedName>
</protein>
<dbReference type="SUPFAM" id="SSF51735">
    <property type="entry name" value="NAD(P)-binding Rossmann-fold domains"/>
    <property type="match status" value="2"/>
</dbReference>
<feature type="domain" description="Polysaccharide biosynthesis protein CapD-like" evidence="3">
    <location>
        <begin position="283"/>
        <end position="584"/>
    </location>
</feature>
<dbReference type="PANTHER" id="PTHR43318:SF1">
    <property type="entry name" value="POLYSACCHARIDE BIOSYNTHESIS PROTEIN EPSC-RELATED"/>
    <property type="match status" value="1"/>
</dbReference>
<comment type="similarity">
    <text evidence="1">Belongs to the polysaccharide synthase family.</text>
</comment>
<keyword evidence="5" id="KW-1185">Reference proteome</keyword>
<gene>
    <name evidence="4" type="primary">pglF</name>
    <name evidence="4" type="ORF">VMF7928_03803</name>
</gene>
<feature type="transmembrane region" description="Helical" evidence="2">
    <location>
        <begin position="49"/>
        <end position="70"/>
    </location>
</feature>
<accession>A0ABN8E7C6</accession>
<proteinExistence type="inferred from homology"/>
<keyword evidence="2" id="KW-0472">Membrane</keyword>
<keyword evidence="2" id="KW-0812">Transmembrane</keyword>
<feature type="transmembrane region" description="Helical" evidence="2">
    <location>
        <begin position="82"/>
        <end position="103"/>
    </location>
</feature>
<name>A0ABN8E7C6_9VIBR</name>
<feature type="transmembrane region" description="Helical" evidence="2">
    <location>
        <begin position="17"/>
        <end position="37"/>
    </location>
</feature>
<evidence type="ECO:0000256" key="1">
    <source>
        <dbReference type="ARBA" id="ARBA00007430"/>
    </source>
</evidence>
<evidence type="ECO:0000313" key="5">
    <source>
        <dbReference type="Proteomes" id="UP000838748"/>
    </source>
</evidence>
<reference evidence="4" key="1">
    <citation type="submission" date="2021-11" db="EMBL/GenBank/DDBJ databases">
        <authorList>
            <person name="Rodrigo-Torres L."/>
            <person name="Arahal R. D."/>
            <person name="Lucena T."/>
        </authorList>
    </citation>
    <scope>NUCLEOTIDE SEQUENCE</scope>
    <source>
        <strain evidence="4">CECT 7928</strain>
    </source>
</reference>
<dbReference type="InterPro" id="IPR051203">
    <property type="entry name" value="Polysaccharide_Synthase-Rel"/>
</dbReference>
<dbReference type="EC" id="4.2.1.135" evidence="4"/>
<sequence>MAHLNYIFNLSRFSKRIISLIVDAIFVIVSFYSAYWARVSALPPLGSQSFQLITLGVLFITLVVFAKLGLYRAVLRYLTFHALAVVSLGTLISALSISVFAFFLDASLPRSVPVIYGSFLCILCGGARLIARTLVAQANGKGCKKVLIYGAGAAGRQLALALKNSDTHKVIGFIDNDKTLRNNVIMGLTVSIADKVKQLIEKHSVQQILLAVPSATRARRKQIIDSLVHLPAEVLTIPDMKDIIAGKAEIDELKDVEIEDLLGRDSVEPQQSLMEKNVKDKVVMVTGAGGSIGSELCRQIIKSQPKTLILFELSEFALYKIDRELSSLLVSDPELSVELVPLLGSVQRSHRLSTSMKSFGVQTVYHAAAYKHVPLVEYNVVEGVRNNVFGTYYTAKAAAEAKVESFVLISTDKAVRPTNVMGTTKRVAELGLQALSDSMQKPTDEQPSTCFSMVRFGNVLGSSGSVIPLFKKQIEDGGPITVTHPDIIRYFMTIPEAAQLVIQAGAMAKGGDVFVLDMGEPVKISDLAVNLVQLSGLEIKDDDNPYGDIEIKYSGLRPGEKLFEELLIGDNVESTAHPRIMTASERFLGLGQYEEFLEKLDAACHNYDQDMIRDLLLGAPTDFSPSDEIGDLVWNQLQASTDKNKIVH</sequence>
<keyword evidence="2" id="KW-1133">Transmembrane helix</keyword>
<dbReference type="InterPro" id="IPR036291">
    <property type="entry name" value="NAD(P)-bd_dom_sf"/>
</dbReference>